<dbReference type="RefSeq" id="WP_031145138.1">
    <property type="nucleotide sequence ID" value="NZ_BNEE01000006.1"/>
</dbReference>
<accession>A0A919H7R5</accession>
<feature type="domain" description="DUF1023" evidence="1">
    <location>
        <begin position="329"/>
        <end position="502"/>
    </location>
</feature>
<organism evidence="2 3">
    <name type="scientific">Streptomyces xanthophaeus</name>
    <dbReference type="NCBI Taxonomy" id="67385"/>
    <lineage>
        <taxon>Bacteria</taxon>
        <taxon>Bacillati</taxon>
        <taxon>Actinomycetota</taxon>
        <taxon>Actinomycetes</taxon>
        <taxon>Kitasatosporales</taxon>
        <taxon>Streptomycetaceae</taxon>
        <taxon>Streptomyces</taxon>
    </lineage>
</organism>
<dbReference type="InterPro" id="IPR010427">
    <property type="entry name" value="DUF1023"/>
</dbReference>
<sequence>MTVTWQQLRDLKTAEYTEAATAWAEASTRADAARDRISIQMIKQLEEQKGVTAVAVKDRLVRLDRNFDFIHTECGLIRTTLSSLAHELGEEQTRLNAALDEASSRSYTVHADGSVQYPEGGENMITKQPIPGGTVRGVARLLDPPLGQLGQTPPGLINPNPHHAVAAEIANRIAGALAAAVDVDTRFTRILNRLKAPDGLEVTDATWADAAGDAAAVRAEATDYLRDTIPEKSSPADRASWWKGLSDDQRAELLAVYPDVIGNLDGIPATVRHDANQDNLQMLIGKLSGQDDEKSQTQLAGMRSLHDQMWNPKPLEPPMYLLGIGDQGGGRAIVAFGNPDTSRNVSAYVPGLGTALDSHFARNDVQRARDTAMGAQEHDPSSAAIVWLGYDAPQLPADELLDNLDVMSEDHARAGAPAYNQFMAGISATNENADPHVTALGHSYGSLTVGQAAQLNGGIPGADDIILVGSPGTGAQHADQLNVGKEHVYVGASDHDPVSMLPNKTESNGMLSGAGGGLLSGGIPGALVGGTIGYFVGDALTDDNQIYFGMDPANKDFGANRFRVDDGPMPVIGGGGLMDAHSNYFNPNKDPESADNIALIIAGKPGDITTEGHR</sequence>
<comment type="caution">
    <text evidence="2">The sequence shown here is derived from an EMBL/GenBank/DDBJ whole genome shotgun (WGS) entry which is preliminary data.</text>
</comment>
<evidence type="ECO:0000313" key="2">
    <source>
        <dbReference type="EMBL" id="GHI88163.1"/>
    </source>
</evidence>
<name>A0A919H7R5_9ACTN</name>
<dbReference type="Pfam" id="PF06259">
    <property type="entry name" value="Abhydrolase_8"/>
    <property type="match status" value="1"/>
</dbReference>
<dbReference type="EMBL" id="BNEE01000006">
    <property type="protein sequence ID" value="GHI88163.1"/>
    <property type="molecule type" value="Genomic_DNA"/>
</dbReference>
<gene>
    <name evidence="2" type="ORF">Sxan_55270</name>
</gene>
<proteinExistence type="predicted"/>
<protein>
    <recommendedName>
        <fullName evidence="1">DUF1023 domain-containing protein</fullName>
    </recommendedName>
</protein>
<reference evidence="2" key="1">
    <citation type="submission" date="2020-09" db="EMBL/GenBank/DDBJ databases">
        <title>Whole genome shotgun sequence of Streptomyces xanthophaeus NBRC 12829.</title>
        <authorList>
            <person name="Komaki H."/>
            <person name="Tamura T."/>
        </authorList>
    </citation>
    <scope>NUCLEOTIDE SEQUENCE</scope>
    <source>
        <strain evidence="2">NBRC 12829</strain>
    </source>
</reference>
<evidence type="ECO:0000313" key="3">
    <source>
        <dbReference type="Proteomes" id="UP000600026"/>
    </source>
</evidence>
<dbReference type="Proteomes" id="UP000600026">
    <property type="component" value="Unassembled WGS sequence"/>
</dbReference>
<dbReference type="AlphaFoldDB" id="A0A919H7R5"/>
<evidence type="ECO:0000259" key="1">
    <source>
        <dbReference type="Pfam" id="PF06259"/>
    </source>
</evidence>
<keyword evidence="3" id="KW-1185">Reference proteome</keyword>